<protein>
    <submittedName>
        <fullName evidence="1">Uncharacterized protein</fullName>
    </submittedName>
</protein>
<comment type="caution">
    <text evidence="1">The sequence shown here is derived from an EMBL/GenBank/DDBJ whole genome shotgun (WGS) entry which is preliminary data.</text>
</comment>
<proteinExistence type="predicted"/>
<sequence>MDNSLKFSEQVAMLNHLKSKKLISAMEYDKIKLFIKKKYKIGIYAME</sequence>
<evidence type="ECO:0000313" key="2">
    <source>
        <dbReference type="Proteomes" id="UP000746471"/>
    </source>
</evidence>
<dbReference type="RefSeq" id="WP_213238323.1">
    <property type="nucleotide sequence ID" value="NZ_JAHBCL010000041.1"/>
</dbReference>
<dbReference type="Proteomes" id="UP000746471">
    <property type="component" value="Unassembled WGS sequence"/>
</dbReference>
<accession>A0ABS5PV19</accession>
<dbReference type="EMBL" id="JAHBCL010000041">
    <property type="protein sequence ID" value="MBS7528466.1"/>
    <property type="molecule type" value="Genomic_DNA"/>
</dbReference>
<reference evidence="1 2" key="1">
    <citation type="submission" date="2021-05" db="EMBL/GenBank/DDBJ databases">
        <title>Fusibacter ferrireducens sp. nov., an anaerobic, sulfur- and Fe-reducing bacterium isolated from the mangrove sediment.</title>
        <authorList>
            <person name="Qiu D."/>
        </authorList>
    </citation>
    <scope>NUCLEOTIDE SEQUENCE [LARGE SCALE GENOMIC DNA]</scope>
    <source>
        <strain evidence="1 2">DSM 12116</strain>
    </source>
</reference>
<organism evidence="1 2">
    <name type="scientific">Fusibacter paucivorans</name>
    <dbReference type="NCBI Taxonomy" id="76009"/>
    <lineage>
        <taxon>Bacteria</taxon>
        <taxon>Bacillati</taxon>
        <taxon>Bacillota</taxon>
        <taxon>Clostridia</taxon>
        <taxon>Eubacteriales</taxon>
        <taxon>Eubacteriales Family XII. Incertae Sedis</taxon>
        <taxon>Fusibacter</taxon>
    </lineage>
</organism>
<gene>
    <name evidence="1" type="ORF">KHM83_17400</name>
</gene>
<keyword evidence="2" id="KW-1185">Reference proteome</keyword>
<name>A0ABS5PV19_9FIRM</name>
<evidence type="ECO:0000313" key="1">
    <source>
        <dbReference type="EMBL" id="MBS7528466.1"/>
    </source>
</evidence>